<dbReference type="OrthoDB" id="6975458at2"/>
<evidence type="ECO:0000256" key="1">
    <source>
        <dbReference type="ARBA" id="ARBA00004571"/>
    </source>
</evidence>
<organism evidence="13 14">
    <name type="scientific">Lampropedia hyalina DSM 16112</name>
    <dbReference type="NCBI Taxonomy" id="1122156"/>
    <lineage>
        <taxon>Bacteria</taxon>
        <taxon>Pseudomonadati</taxon>
        <taxon>Pseudomonadota</taxon>
        <taxon>Betaproteobacteria</taxon>
        <taxon>Burkholderiales</taxon>
        <taxon>Comamonadaceae</taxon>
        <taxon>Lampropedia</taxon>
    </lineage>
</organism>
<keyword evidence="14" id="KW-1185">Reference proteome</keyword>
<evidence type="ECO:0000256" key="10">
    <source>
        <dbReference type="ARBA" id="ARBA00023237"/>
    </source>
</evidence>
<comment type="subunit">
    <text evidence="2">Homotrimer.</text>
</comment>
<keyword evidence="4" id="KW-1134">Transmembrane beta strand</keyword>
<dbReference type="SUPFAM" id="SSF56935">
    <property type="entry name" value="Porins"/>
    <property type="match status" value="1"/>
</dbReference>
<dbReference type="Gene3D" id="2.40.160.10">
    <property type="entry name" value="Porin"/>
    <property type="match status" value="1"/>
</dbReference>
<dbReference type="Proteomes" id="UP000184327">
    <property type="component" value="Unassembled WGS sequence"/>
</dbReference>
<dbReference type="InterPro" id="IPR050298">
    <property type="entry name" value="Gram-neg_bact_OMP"/>
</dbReference>
<dbReference type="PRINTS" id="PR00184">
    <property type="entry name" value="NEISSPPORIN"/>
</dbReference>
<keyword evidence="3" id="KW-0813">Transport</keyword>
<evidence type="ECO:0000256" key="8">
    <source>
        <dbReference type="ARBA" id="ARBA00023114"/>
    </source>
</evidence>
<name>A0A1M4WX97_9BURK</name>
<evidence type="ECO:0000313" key="13">
    <source>
        <dbReference type="EMBL" id="SHE85683.1"/>
    </source>
</evidence>
<evidence type="ECO:0000259" key="12">
    <source>
        <dbReference type="Pfam" id="PF13609"/>
    </source>
</evidence>
<dbReference type="InterPro" id="IPR023614">
    <property type="entry name" value="Porin_dom_sf"/>
</dbReference>
<dbReference type="RefSeq" id="WP_073355184.1">
    <property type="nucleotide sequence ID" value="NZ_FQUZ01000008.1"/>
</dbReference>
<dbReference type="PANTHER" id="PTHR34501">
    <property type="entry name" value="PROTEIN YDDL-RELATED"/>
    <property type="match status" value="1"/>
</dbReference>
<gene>
    <name evidence="13" type="ORF">SAMN02745117_00931</name>
</gene>
<evidence type="ECO:0000256" key="9">
    <source>
        <dbReference type="ARBA" id="ARBA00023136"/>
    </source>
</evidence>
<dbReference type="InterPro" id="IPR033900">
    <property type="entry name" value="Gram_neg_porin_domain"/>
</dbReference>
<feature type="domain" description="Porin" evidence="12">
    <location>
        <begin position="7"/>
        <end position="317"/>
    </location>
</feature>
<evidence type="ECO:0000256" key="5">
    <source>
        <dbReference type="ARBA" id="ARBA00022692"/>
    </source>
</evidence>
<dbReference type="PANTHER" id="PTHR34501:SF9">
    <property type="entry name" value="MAJOR OUTER MEMBRANE PROTEIN P.IA"/>
    <property type="match status" value="1"/>
</dbReference>
<keyword evidence="9" id="KW-0472">Membrane</keyword>
<dbReference type="CDD" id="cd00342">
    <property type="entry name" value="gram_neg_porins"/>
    <property type="match status" value="1"/>
</dbReference>
<dbReference type="InterPro" id="IPR002299">
    <property type="entry name" value="Porin_Neis"/>
</dbReference>
<evidence type="ECO:0000256" key="6">
    <source>
        <dbReference type="ARBA" id="ARBA00022729"/>
    </source>
</evidence>
<keyword evidence="5" id="KW-0812">Transmembrane</keyword>
<sequence>MKKNLLAAAAVAAMSTGVLAQSNVTLYGELDAGVGQRYTMEDTGVISNYDGTSRWGLRGSEDLGNGLKASFQFESGAIDLTNGNIGGNGGFNRQAWVGVSGGFGNILVGRTTTPQNRLLGTFDLNGTADGSSALKALGLEANGNLGGSRQNAQIQYATPKLGGFEARIAYGFEDQRKSFNSTTGVWANDKDFVQAAASYKVGGLTVGAAVQGKLSSAANQRTGYAAGIKYDFKALEVSGYYTRDETKDFSTSTSGGEGFGLGVAVPFGALTVGVQAAYLDHENNAVDGATAYEVFGDYQFSKRTSVYLNVGQVNDEAQLRGGFADDVTWGFGLVHKF</sequence>
<evidence type="ECO:0000256" key="2">
    <source>
        <dbReference type="ARBA" id="ARBA00011233"/>
    </source>
</evidence>
<dbReference type="STRING" id="1122156.SAMN02745117_00931"/>
<protein>
    <submittedName>
        <fullName evidence="13">Outer membrane protein (Porin)</fullName>
    </submittedName>
</protein>
<keyword evidence="6 11" id="KW-0732">Signal</keyword>
<dbReference type="GO" id="GO:0015288">
    <property type="term" value="F:porin activity"/>
    <property type="evidence" value="ECO:0007669"/>
    <property type="project" value="UniProtKB-KW"/>
</dbReference>
<dbReference type="InterPro" id="IPR001702">
    <property type="entry name" value="Porin_Gram-ve"/>
</dbReference>
<keyword evidence="10" id="KW-0998">Cell outer membrane</keyword>
<keyword evidence="7" id="KW-0406">Ion transport</keyword>
<feature type="signal peptide" evidence="11">
    <location>
        <begin position="1"/>
        <end position="20"/>
    </location>
</feature>
<reference evidence="13 14" key="1">
    <citation type="submission" date="2016-11" db="EMBL/GenBank/DDBJ databases">
        <authorList>
            <person name="Jaros S."/>
            <person name="Januszkiewicz K."/>
            <person name="Wedrychowicz H."/>
        </authorList>
    </citation>
    <scope>NUCLEOTIDE SEQUENCE [LARGE SCALE GENOMIC DNA]</scope>
    <source>
        <strain evidence="13 14">DSM 16112</strain>
    </source>
</reference>
<evidence type="ECO:0000256" key="7">
    <source>
        <dbReference type="ARBA" id="ARBA00023065"/>
    </source>
</evidence>
<evidence type="ECO:0000256" key="11">
    <source>
        <dbReference type="SAM" id="SignalP"/>
    </source>
</evidence>
<comment type="subcellular location">
    <subcellularLocation>
        <location evidence="1">Cell outer membrane</location>
        <topology evidence="1">Multi-pass membrane protein</topology>
    </subcellularLocation>
</comment>
<evidence type="ECO:0000313" key="14">
    <source>
        <dbReference type="Proteomes" id="UP000184327"/>
    </source>
</evidence>
<accession>A0A1M4WX97</accession>
<dbReference type="GO" id="GO:0034220">
    <property type="term" value="P:monoatomic ion transmembrane transport"/>
    <property type="evidence" value="ECO:0007669"/>
    <property type="project" value="InterPro"/>
</dbReference>
<dbReference type="Pfam" id="PF13609">
    <property type="entry name" value="Porin_4"/>
    <property type="match status" value="1"/>
</dbReference>
<keyword evidence="8" id="KW-0626">Porin</keyword>
<dbReference type="EMBL" id="FQUZ01000008">
    <property type="protein sequence ID" value="SHE85683.1"/>
    <property type="molecule type" value="Genomic_DNA"/>
</dbReference>
<dbReference type="AlphaFoldDB" id="A0A1M4WX97"/>
<evidence type="ECO:0000256" key="4">
    <source>
        <dbReference type="ARBA" id="ARBA00022452"/>
    </source>
</evidence>
<evidence type="ECO:0000256" key="3">
    <source>
        <dbReference type="ARBA" id="ARBA00022448"/>
    </source>
</evidence>
<dbReference type="GO" id="GO:0046930">
    <property type="term" value="C:pore complex"/>
    <property type="evidence" value="ECO:0007669"/>
    <property type="project" value="UniProtKB-KW"/>
</dbReference>
<feature type="chain" id="PRO_5011957081" evidence="11">
    <location>
        <begin position="21"/>
        <end position="337"/>
    </location>
</feature>
<dbReference type="PRINTS" id="PR00182">
    <property type="entry name" value="ECOLNEIPORIN"/>
</dbReference>
<dbReference type="GO" id="GO:0009279">
    <property type="term" value="C:cell outer membrane"/>
    <property type="evidence" value="ECO:0007669"/>
    <property type="project" value="UniProtKB-SubCell"/>
</dbReference>
<proteinExistence type="predicted"/>